<evidence type="ECO:0000256" key="8">
    <source>
        <dbReference type="ARBA" id="ARBA00022840"/>
    </source>
</evidence>
<feature type="transmembrane region" description="Helical" evidence="12">
    <location>
        <begin position="7"/>
        <end position="28"/>
    </location>
</feature>
<keyword evidence="5 12" id="KW-0812">Transmembrane</keyword>
<proteinExistence type="predicted"/>
<keyword evidence="11 12" id="KW-0472">Membrane</keyword>
<organism evidence="14 15">
    <name type="scientific">Desulfosporosinus acididurans</name>
    <dbReference type="NCBI Taxonomy" id="476652"/>
    <lineage>
        <taxon>Bacteria</taxon>
        <taxon>Bacillati</taxon>
        <taxon>Bacillota</taxon>
        <taxon>Clostridia</taxon>
        <taxon>Eubacteriales</taxon>
        <taxon>Desulfitobacteriaceae</taxon>
        <taxon>Desulfosporosinus</taxon>
    </lineage>
</organism>
<evidence type="ECO:0000313" key="14">
    <source>
        <dbReference type="EMBL" id="KLU65251.1"/>
    </source>
</evidence>
<evidence type="ECO:0000313" key="15">
    <source>
        <dbReference type="Proteomes" id="UP000036356"/>
    </source>
</evidence>
<evidence type="ECO:0000256" key="5">
    <source>
        <dbReference type="ARBA" id="ARBA00022692"/>
    </source>
</evidence>
<dbReference type="PANTHER" id="PTHR43547">
    <property type="entry name" value="TWO-COMPONENT HISTIDINE KINASE"/>
    <property type="match status" value="1"/>
</dbReference>
<dbReference type="Gene3D" id="1.10.287.130">
    <property type="match status" value="1"/>
</dbReference>
<dbReference type="Gene3D" id="3.30.565.10">
    <property type="entry name" value="Histidine kinase-like ATPase, C-terminal domain"/>
    <property type="match status" value="1"/>
</dbReference>
<evidence type="ECO:0000256" key="4">
    <source>
        <dbReference type="ARBA" id="ARBA00022679"/>
    </source>
</evidence>
<protein>
    <submittedName>
        <fullName evidence="14">Sensor histidine kinase DcuS</fullName>
        <ecNumber evidence="14">2.7.13.3</ecNumber>
    </submittedName>
</protein>
<accession>A0A0J1IKJ8</accession>
<dbReference type="EMBL" id="LDZY01000009">
    <property type="protein sequence ID" value="KLU65251.1"/>
    <property type="molecule type" value="Genomic_DNA"/>
</dbReference>
<dbReference type="InterPro" id="IPR003594">
    <property type="entry name" value="HATPase_dom"/>
</dbReference>
<evidence type="ECO:0000256" key="12">
    <source>
        <dbReference type="SAM" id="Phobius"/>
    </source>
</evidence>
<gene>
    <name evidence="14" type="primary">dcuS</name>
    <name evidence="14" type="ORF">DEAC_c28030</name>
</gene>
<keyword evidence="3" id="KW-0597">Phosphoprotein</keyword>
<dbReference type="InterPro" id="IPR036890">
    <property type="entry name" value="HATPase_C_sf"/>
</dbReference>
<comment type="caution">
    <text evidence="14">The sequence shown here is derived from an EMBL/GenBank/DDBJ whole genome shotgun (WGS) entry which is preliminary data.</text>
</comment>
<dbReference type="Pfam" id="PF17203">
    <property type="entry name" value="sCache_3_2"/>
    <property type="match status" value="1"/>
</dbReference>
<dbReference type="InterPro" id="IPR033463">
    <property type="entry name" value="sCache_3"/>
</dbReference>
<dbReference type="GO" id="GO:0005524">
    <property type="term" value="F:ATP binding"/>
    <property type="evidence" value="ECO:0007669"/>
    <property type="project" value="UniProtKB-KW"/>
</dbReference>
<evidence type="ECO:0000256" key="1">
    <source>
        <dbReference type="ARBA" id="ARBA00004651"/>
    </source>
</evidence>
<dbReference type="GO" id="GO:0005886">
    <property type="term" value="C:plasma membrane"/>
    <property type="evidence" value="ECO:0007669"/>
    <property type="project" value="UniProtKB-SubCell"/>
</dbReference>
<name>A0A0J1IKJ8_9FIRM</name>
<dbReference type="Gene3D" id="3.30.450.20">
    <property type="entry name" value="PAS domain"/>
    <property type="match status" value="2"/>
</dbReference>
<dbReference type="AlphaFoldDB" id="A0A0J1IKJ8"/>
<dbReference type="SUPFAM" id="SSF55890">
    <property type="entry name" value="Sporulation response regulatory protein Spo0B"/>
    <property type="match status" value="1"/>
</dbReference>
<dbReference type="InterPro" id="IPR039506">
    <property type="entry name" value="SPOB_a"/>
</dbReference>
<keyword evidence="10" id="KW-0902">Two-component regulatory system</keyword>
<keyword evidence="6" id="KW-0547">Nucleotide-binding</keyword>
<evidence type="ECO:0000256" key="2">
    <source>
        <dbReference type="ARBA" id="ARBA00022475"/>
    </source>
</evidence>
<dbReference type="Pfam" id="PF02518">
    <property type="entry name" value="HATPase_c"/>
    <property type="match status" value="1"/>
</dbReference>
<dbReference type="InterPro" id="IPR005467">
    <property type="entry name" value="His_kinase_dom"/>
</dbReference>
<dbReference type="InterPro" id="IPR035965">
    <property type="entry name" value="PAS-like_dom_sf"/>
</dbReference>
<dbReference type="PROSITE" id="PS50109">
    <property type="entry name" value="HIS_KIN"/>
    <property type="match status" value="1"/>
</dbReference>
<dbReference type="SUPFAM" id="SSF55785">
    <property type="entry name" value="PYP-like sensor domain (PAS domain)"/>
    <property type="match status" value="1"/>
</dbReference>
<dbReference type="GO" id="GO:0000155">
    <property type="term" value="F:phosphorelay sensor kinase activity"/>
    <property type="evidence" value="ECO:0007669"/>
    <property type="project" value="InterPro"/>
</dbReference>
<keyword evidence="8" id="KW-0067">ATP-binding</keyword>
<evidence type="ECO:0000256" key="7">
    <source>
        <dbReference type="ARBA" id="ARBA00022777"/>
    </source>
</evidence>
<dbReference type="STRING" id="476652.DEAC_c28030"/>
<dbReference type="InterPro" id="IPR016120">
    <property type="entry name" value="Sig_transdc_His_kin_SpoOB"/>
</dbReference>
<evidence type="ECO:0000259" key="13">
    <source>
        <dbReference type="PROSITE" id="PS50109"/>
    </source>
</evidence>
<keyword evidence="4 14" id="KW-0808">Transferase</keyword>
<keyword evidence="7 14" id="KW-0418">Kinase</keyword>
<comment type="subcellular location">
    <subcellularLocation>
        <location evidence="1">Cell membrane</location>
        <topology evidence="1">Multi-pass membrane protein</topology>
    </subcellularLocation>
</comment>
<evidence type="ECO:0000256" key="9">
    <source>
        <dbReference type="ARBA" id="ARBA00022989"/>
    </source>
</evidence>
<sequence>MRLQRKISIYILVILSVSIGSIMILSVYQMRSLVKNQVSRNLLNISNSVANFSEVQDFLQGKSTLTENAFNEQIETIRAKTGVAFIVVMNMKGIRYSHPVETRIGEKFQGGDEKRVLTSGQEYVSEAHGTLGTSLRAFAPIYKNDHQIGAVSVGILLTELDTDVYKALLRFLPFIVFGLFLGGIGATVLSFSIKNTIFGMEPEEIALALKEREVVLGNVKEGIVAVDDKGKITLYNKQAAIILDLNESDKGKNVFEFIFRDVQQGPLSLGQLLEDVEIRIKPGLTIVCKYSPLIDEKNRVMGAVINFRDLTTVKKMAEELTGIKKMAWSLRAQNHEFMNKLHTISALIQMEEYDEAVDYISSTAKARNNVSGILTRKIKNVSVSALLFAKYNKAEESRIKLKIDPNCSLSELPQALTADDLCSVLGNLIENAFDAVESDGSGEVYVKLDEEDDILNITVADNGSGIPESVQPYIYNLGMSSKSGQRGYGMYIVKKIIDDARGTIRFKVDRGTSWHISVPLKGRDINV</sequence>
<feature type="transmembrane region" description="Helical" evidence="12">
    <location>
        <begin position="171"/>
        <end position="191"/>
    </location>
</feature>
<keyword evidence="15" id="KW-1185">Reference proteome</keyword>
<evidence type="ECO:0000256" key="10">
    <source>
        <dbReference type="ARBA" id="ARBA00023012"/>
    </source>
</evidence>
<dbReference type="EC" id="2.7.13.3" evidence="14"/>
<feature type="domain" description="Histidine kinase" evidence="13">
    <location>
        <begin position="332"/>
        <end position="522"/>
    </location>
</feature>
<dbReference type="Pfam" id="PF14689">
    <property type="entry name" value="SPOB_a"/>
    <property type="match status" value="1"/>
</dbReference>
<dbReference type="Pfam" id="PF13596">
    <property type="entry name" value="PAS_10"/>
    <property type="match status" value="1"/>
</dbReference>
<reference evidence="14 15" key="1">
    <citation type="submission" date="2015-06" db="EMBL/GenBank/DDBJ databases">
        <title>Draft genome of the moderately acidophilic sulfate reducer Candidatus Desulfosporosinus acididurans strain M1.</title>
        <authorList>
            <person name="Poehlein A."/>
            <person name="Petzsch P."/>
            <person name="Johnson B.D."/>
            <person name="Schloemann M."/>
            <person name="Daniel R."/>
            <person name="Muehling M."/>
        </authorList>
    </citation>
    <scope>NUCLEOTIDE SEQUENCE [LARGE SCALE GENOMIC DNA]</scope>
    <source>
        <strain evidence="14 15">M1</strain>
    </source>
</reference>
<keyword evidence="2" id="KW-1003">Cell membrane</keyword>
<dbReference type="PATRIC" id="fig|476652.3.peg.2938"/>
<evidence type="ECO:0000256" key="6">
    <source>
        <dbReference type="ARBA" id="ARBA00022741"/>
    </source>
</evidence>
<keyword evidence="9 12" id="KW-1133">Transmembrane helix</keyword>
<evidence type="ECO:0000256" key="11">
    <source>
        <dbReference type="ARBA" id="ARBA00023136"/>
    </source>
</evidence>
<dbReference type="InterPro" id="IPR000014">
    <property type="entry name" value="PAS"/>
</dbReference>
<dbReference type="SUPFAM" id="SSF103190">
    <property type="entry name" value="Sensory domain-like"/>
    <property type="match status" value="1"/>
</dbReference>
<evidence type="ECO:0000256" key="3">
    <source>
        <dbReference type="ARBA" id="ARBA00022553"/>
    </source>
</evidence>
<dbReference type="CDD" id="cd00130">
    <property type="entry name" value="PAS"/>
    <property type="match status" value="1"/>
</dbReference>
<dbReference type="InterPro" id="IPR029151">
    <property type="entry name" value="Sensor-like_sf"/>
</dbReference>
<dbReference type="RefSeq" id="WP_047810634.1">
    <property type="nucleotide sequence ID" value="NZ_LDZY01000009.1"/>
</dbReference>
<dbReference type="SUPFAM" id="SSF55874">
    <property type="entry name" value="ATPase domain of HSP90 chaperone/DNA topoisomerase II/histidine kinase"/>
    <property type="match status" value="1"/>
</dbReference>
<dbReference type="PANTHER" id="PTHR43547:SF10">
    <property type="entry name" value="SENSOR HISTIDINE KINASE DCUS"/>
    <property type="match status" value="1"/>
</dbReference>
<dbReference type="Proteomes" id="UP000036356">
    <property type="component" value="Unassembled WGS sequence"/>
</dbReference>
<dbReference type="SMART" id="SM00387">
    <property type="entry name" value="HATPase_c"/>
    <property type="match status" value="1"/>
</dbReference>